<dbReference type="EMBL" id="JACSNX010000002">
    <property type="protein sequence ID" value="MBM6850299.1"/>
    <property type="molecule type" value="Genomic_DNA"/>
</dbReference>
<feature type="transmembrane region" description="Helical" evidence="7">
    <location>
        <begin position="12"/>
        <end position="32"/>
    </location>
</feature>
<dbReference type="InterPro" id="IPR011701">
    <property type="entry name" value="MFS"/>
</dbReference>
<dbReference type="PANTHER" id="PTHR23513">
    <property type="entry name" value="INTEGRAL MEMBRANE EFFLUX PROTEIN-RELATED"/>
    <property type="match status" value="1"/>
</dbReference>
<feature type="domain" description="Major facilitator superfamily (MFS) profile" evidence="8">
    <location>
        <begin position="10"/>
        <end position="409"/>
    </location>
</feature>
<evidence type="ECO:0000256" key="5">
    <source>
        <dbReference type="ARBA" id="ARBA00022989"/>
    </source>
</evidence>
<dbReference type="CDD" id="cd06173">
    <property type="entry name" value="MFS_MefA_like"/>
    <property type="match status" value="1"/>
</dbReference>
<feature type="transmembrane region" description="Helical" evidence="7">
    <location>
        <begin position="101"/>
        <end position="119"/>
    </location>
</feature>
<feature type="transmembrane region" description="Helical" evidence="7">
    <location>
        <begin position="225"/>
        <end position="248"/>
    </location>
</feature>
<dbReference type="InterPro" id="IPR020846">
    <property type="entry name" value="MFS_dom"/>
</dbReference>
<feature type="transmembrane region" description="Helical" evidence="7">
    <location>
        <begin position="76"/>
        <end position="95"/>
    </location>
</feature>
<feature type="transmembrane region" description="Helical" evidence="7">
    <location>
        <begin position="289"/>
        <end position="311"/>
    </location>
</feature>
<feature type="transmembrane region" description="Helical" evidence="7">
    <location>
        <begin position="260"/>
        <end position="282"/>
    </location>
</feature>
<feature type="transmembrane region" description="Helical" evidence="7">
    <location>
        <begin position="354"/>
        <end position="373"/>
    </location>
</feature>
<comment type="caution">
    <text evidence="9">The sequence shown here is derived from an EMBL/GenBank/DDBJ whole genome shotgun (WGS) entry which is preliminary data.</text>
</comment>
<dbReference type="Gene3D" id="1.20.1250.20">
    <property type="entry name" value="MFS general substrate transporter like domains"/>
    <property type="match status" value="1"/>
</dbReference>
<comment type="subcellular location">
    <subcellularLocation>
        <location evidence="1">Cell membrane</location>
        <topology evidence="1">Multi-pass membrane protein</topology>
    </subcellularLocation>
</comment>
<feature type="transmembrane region" description="Helical" evidence="7">
    <location>
        <begin position="385"/>
        <end position="402"/>
    </location>
</feature>
<dbReference type="SUPFAM" id="SSF103473">
    <property type="entry name" value="MFS general substrate transporter"/>
    <property type="match status" value="1"/>
</dbReference>
<keyword evidence="4 7" id="KW-0812">Transmembrane</keyword>
<evidence type="ECO:0000256" key="7">
    <source>
        <dbReference type="SAM" id="Phobius"/>
    </source>
</evidence>
<gene>
    <name evidence="9" type="ORF">H9X91_02450</name>
</gene>
<keyword evidence="3" id="KW-1003">Cell membrane</keyword>
<evidence type="ECO:0000313" key="10">
    <source>
        <dbReference type="Proteomes" id="UP000719500"/>
    </source>
</evidence>
<proteinExistence type="predicted"/>
<feature type="transmembrane region" description="Helical" evidence="7">
    <location>
        <begin position="44"/>
        <end position="64"/>
    </location>
</feature>
<feature type="transmembrane region" description="Helical" evidence="7">
    <location>
        <begin position="317"/>
        <end position="342"/>
    </location>
</feature>
<protein>
    <submittedName>
        <fullName evidence="9">MFS transporter</fullName>
    </submittedName>
</protein>
<evidence type="ECO:0000256" key="3">
    <source>
        <dbReference type="ARBA" id="ARBA00022475"/>
    </source>
</evidence>
<reference evidence="9 10" key="1">
    <citation type="journal article" date="2021" name="Sci. Rep.">
        <title>The distribution of antibiotic resistance genes in chicken gut microbiota commensals.</title>
        <authorList>
            <person name="Juricova H."/>
            <person name="Matiasovicova J."/>
            <person name="Kubasova T."/>
            <person name="Cejkova D."/>
            <person name="Rychlik I."/>
        </authorList>
    </citation>
    <scope>NUCLEOTIDE SEQUENCE [LARGE SCALE GENOMIC DNA]</scope>
    <source>
        <strain evidence="9 10">An411</strain>
    </source>
</reference>
<dbReference type="PROSITE" id="PS50850">
    <property type="entry name" value="MFS"/>
    <property type="match status" value="1"/>
</dbReference>
<dbReference type="Proteomes" id="UP000719500">
    <property type="component" value="Unassembled WGS sequence"/>
</dbReference>
<keyword evidence="6 7" id="KW-0472">Membrane</keyword>
<dbReference type="InterPro" id="IPR036259">
    <property type="entry name" value="MFS_trans_sf"/>
</dbReference>
<organism evidence="9 10">
    <name type="scientific">Oscillibacter valericigenes</name>
    <dbReference type="NCBI Taxonomy" id="351091"/>
    <lineage>
        <taxon>Bacteria</taxon>
        <taxon>Bacillati</taxon>
        <taxon>Bacillota</taxon>
        <taxon>Clostridia</taxon>
        <taxon>Eubacteriales</taxon>
        <taxon>Oscillospiraceae</taxon>
        <taxon>Oscillibacter</taxon>
    </lineage>
</organism>
<dbReference type="Pfam" id="PF07690">
    <property type="entry name" value="MFS_1"/>
    <property type="match status" value="1"/>
</dbReference>
<evidence type="ECO:0000256" key="1">
    <source>
        <dbReference type="ARBA" id="ARBA00004651"/>
    </source>
</evidence>
<evidence type="ECO:0000259" key="8">
    <source>
        <dbReference type="PROSITE" id="PS50850"/>
    </source>
</evidence>
<accession>A0ABS2FRR3</accession>
<dbReference type="PANTHER" id="PTHR23513:SF6">
    <property type="entry name" value="MAJOR FACILITATOR SUPERFAMILY ASSOCIATED DOMAIN-CONTAINING PROTEIN"/>
    <property type="match status" value="1"/>
</dbReference>
<keyword evidence="10" id="KW-1185">Reference proteome</keyword>
<name>A0ABS2FRR3_9FIRM</name>
<keyword evidence="2" id="KW-0813">Transport</keyword>
<evidence type="ECO:0000313" key="9">
    <source>
        <dbReference type="EMBL" id="MBM6850299.1"/>
    </source>
</evidence>
<keyword evidence="5 7" id="KW-1133">Transmembrane helix</keyword>
<evidence type="ECO:0000256" key="4">
    <source>
        <dbReference type="ARBA" id="ARBA00022692"/>
    </source>
</evidence>
<sequence length="421" mass="43715">MTRGKLFQRDFTLVVVGQIISLLGNAVLRFVLPLYLLDVTGSRSLFGLCSAAAFAPMVVLTPLGGVVADRLHKQRIMVVLDFFTCALVALTALALGRLPLVPVLAAAMMLLYGISGAYQPAVQASMPLLCPPDRLVDGNAVINQVSALSGLLGPLLGSLVYGVFGVTPVLAGASACFFASAVMELFIRIPHTPRHTETGIWRTARADLAESGHFLRRERPVILKYIALVCAFNLLLSALLVVSMPVLIKQTLGLGDTWYGANQTAMAAGSLAGGLAAGLLGARLTVRRSWLTLLVCSACLVPMGLCLLAGLGAAGTFAVLTAAGFVLMACAALFTVTMLAHIQSQTPAELVGKVVSLLLTVSLCAQPLGQALYGVLLERLAGQEGWVLLGAACGAAAVALAARRAAQSADSGSSRCMAETS</sequence>
<evidence type="ECO:0000256" key="2">
    <source>
        <dbReference type="ARBA" id="ARBA00022448"/>
    </source>
</evidence>
<dbReference type="RefSeq" id="WP_204802167.1">
    <property type="nucleotide sequence ID" value="NZ_JACSNX010000002.1"/>
</dbReference>
<feature type="transmembrane region" description="Helical" evidence="7">
    <location>
        <begin position="169"/>
        <end position="187"/>
    </location>
</feature>
<evidence type="ECO:0000256" key="6">
    <source>
        <dbReference type="ARBA" id="ARBA00023136"/>
    </source>
</evidence>